<dbReference type="InterPro" id="IPR036680">
    <property type="entry name" value="SPOR-like_sf"/>
</dbReference>
<accession>A0A1T5KKN5</accession>
<evidence type="ECO:0000256" key="1">
    <source>
        <dbReference type="SAM" id="MobiDB-lite"/>
    </source>
</evidence>
<gene>
    <name evidence="4" type="ORF">SAMN02194393_01918</name>
</gene>
<dbReference type="SUPFAM" id="SSF110997">
    <property type="entry name" value="Sporulation related repeat"/>
    <property type="match status" value="1"/>
</dbReference>
<dbReference type="AlphaFoldDB" id="A0A1T5KKN5"/>
<evidence type="ECO:0000256" key="2">
    <source>
        <dbReference type="SAM" id="Phobius"/>
    </source>
</evidence>
<dbReference type="GO" id="GO:0051301">
    <property type="term" value="P:cell division"/>
    <property type="evidence" value="ECO:0007669"/>
    <property type="project" value="UniProtKB-KW"/>
</dbReference>
<dbReference type="RefSeq" id="WP_079491158.1">
    <property type="nucleotide sequence ID" value="NZ_FUZT01000004.1"/>
</dbReference>
<dbReference type="GO" id="GO:0042834">
    <property type="term" value="F:peptidoglycan binding"/>
    <property type="evidence" value="ECO:0007669"/>
    <property type="project" value="InterPro"/>
</dbReference>
<evidence type="ECO:0000259" key="3">
    <source>
        <dbReference type="Pfam" id="PF05036"/>
    </source>
</evidence>
<reference evidence="4 5" key="1">
    <citation type="submission" date="2017-02" db="EMBL/GenBank/DDBJ databases">
        <authorList>
            <person name="Peterson S.W."/>
        </authorList>
    </citation>
    <scope>NUCLEOTIDE SEQUENCE [LARGE SCALE GENOMIC DNA]</scope>
    <source>
        <strain evidence="4 5">M1</strain>
    </source>
</reference>
<feature type="domain" description="SPOR" evidence="3">
    <location>
        <begin position="113"/>
        <end position="178"/>
    </location>
</feature>
<dbReference type="STRING" id="36842.SAMN02194393_01918"/>
<sequence length="306" mass="35026">MRRNRTKTRSKNKKGSLTIIVLIAALFIGAPLIGFLGTKYILIPKIFNDRESTASGNVSQNTENTTEELRKKIENKISESDNKNNETQQSKEELKEEPVEKKLHNFEIPALSIYSIQVGSFDNREHAQKQVENLNEKGLGGYIVDTDRFRVVTMSFTERSDAEKFKEEIQNHYSDAFISPRELSIRSINYGDEGKKYSEVAGKGLDELKKYYENFSKFLASKEISNSNSNEIIQFIDSEVNRLEKITNTISEVSPSEEFANFNNKITNLVNTSKEKLIKVKESNISDEKQLFEIFMESINSYADIV</sequence>
<evidence type="ECO:0000313" key="4">
    <source>
        <dbReference type="EMBL" id="SKC64312.1"/>
    </source>
</evidence>
<keyword evidence="5" id="KW-1185">Reference proteome</keyword>
<keyword evidence="2" id="KW-0472">Membrane</keyword>
<feature type="region of interest" description="Disordered" evidence="1">
    <location>
        <begin position="75"/>
        <end position="98"/>
    </location>
</feature>
<protein>
    <submittedName>
        <fullName evidence="4">Cell division protein</fullName>
    </submittedName>
</protein>
<keyword evidence="4" id="KW-0132">Cell division</keyword>
<proteinExistence type="predicted"/>
<keyword evidence="2" id="KW-1133">Transmembrane helix</keyword>
<dbReference type="Proteomes" id="UP000190285">
    <property type="component" value="Unassembled WGS sequence"/>
</dbReference>
<dbReference type="OrthoDB" id="1951690at2"/>
<name>A0A1T5KKN5_9FIRM</name>
<feature type="transmembrane region" description="Helical" evidence="2">
    <location>
        <begin position="20"/>
        <end position="42"/>
    </location>
</feature>
<keyword evidence="4" id="KW-0131">Cell cycle</keyword>
<dbReference type="InterPro" id="IPR007730">
    <property type="entry name" value="SPOR-like_dom"/>
</dbReference>
<organism evidence="4 5">
    <name type="scientific">Maledivibacter halophilus</name>
    <dbReference type="NCBI Taxonomy" id="36842"/>
    <lineage>
        <taxon>Bacteria</taxon>
        <taxon>Bacillati</taxon>
        <taxon>Bacillota</taxon>
        <taxon>Clostridia</taxon>
        <taxon>Peptostreptococcales</taxon>
        <taxon>Caminicellaceae</taxon>
        <taxon>Maledivibacter</taxon>
    </lineage>
</organism>
<dbReference type="Gene3D" id="3.30.70.1070">
    <property type="entry name" value="Sporulation related repeat"/>
    <property type="match status" value="1"/>
</dbReference>
<dbReference type="Pfam" id="PF05036">
    <property type="entry name" value="SPOR"/>
    <property type="match status" value="1"/>
</dbReference>
<keyword evidence="2" id="KW-0812">Transmembrane</keyword>
<evidence type="ECO:0000313" key="5">
    <source>
        <dbReference type="Proteomes" id="UP000190285"/>
    </source>
</evidence>
<dbReference type="EMBL" id="FUZT01000004">
    <property type="protein sequence ID" value="SKC64312.1"/>
    <property type="molecule type" value="Genomic_DNA"/>
</dbReference>